<evidence type="ECO:0000256" key="4">
    <source>
        <dbReference type="SAM" id="Coils"/>
    </source>
</evidence>
<feature type="coiled-coil region" evidence="4">
    <location>
        <begin position="44"/>
        <end position="71"/>
    </location>
</feature>
<organism evidence="7 8">
    <name type="scientific">Morella rubra</name>
    <name type="common">Chinese bayberry</name>
    <dbReference type="NCBI Taxonomy" id="262757"/>
    <lineage>
        <taxon>Eukaryota</taxon>
        <taxon>Viridiplantae</taxon>
        <taxon>Streptophyta</taxon>
        <taxon>Embryophyta</taxon>
        <taxon>Tracheophyta</taxon>
        <taxon>Spermatophyta</taxon>
        <taxon>Magnoliopsida</taxon>
        <taxon>eudicotyledons</taxon>
        <taxon>Gunneridae</taxon>
        <taxon>Pentapetalae</taxon>
        <taxon>rosids</taxon>
        <taxon>fabids</taxon>
        <taxon>Fagales</taxon>
        <taxon>Myricaceae</taxon>
        <taxon>Morella</taxon>
    </lineage>
</organism>
<dbReference type="Gene3D" id="1.20.5.4130">
    <property type="match status" value="1"/>
</dbReference>
<evidence type="ECO:0000259" key="6">
    <source>
        <dbReference type="Pfam" id="PF18052"/>
    </source>
</evidence>
<feature type="transmembrane region" description="Helical" evidence="5">
    <location>
        <begin position="20"/>
        <end position="39"/>
    </location>
</feature>
<keyword evidence="1" id="KW-0677">Repeat</keyword>
<keyword evidence="8" id="KW-1185">Reference proteome</keyword>
<reference evidence="7 8" key="1">
    <citation type="journal article" date="2019" name="Plant Biotechnol. J.">
        <title>The red bayberry genome and genetic basis of sex determination.</title>
        <authorList>
            <person name="Jia H.M."/>
            <person name="Jia H.J."/>
            <person name="Cai Q.L."/>
            <person name="Wang Y."/>
            <person name="Zhao H.B."/>
            <person name="Yang W.F."/>
            <person name="Wang G.Y."/>
            <person name="Li Y.H."/>
            <person name="Zhan D.L."/>
            <person name="Shen Y.T."/>
            <person name="Niu Q.F."/>
            <person name="Chang L."/>
            <person name="Qiu J."/>
            <person name="Zhao L."/>
            <person name="Xie H.B."/>
            <person name="Fu W.Y."/>
            <person name="Jin J."/>
            <person name="Li X.W."/>
            <person name="Jiao Y."/>
            <person name="Zhou C.C."/>
            <person name="Tu T."/>
            <person name="Chai C.Y."/>
            <person name="Gao J.L."/>
            <person name="Fan L.J."/>
            <person name="van de Weg E."/>
            <person name="Wang J.Y."/>
            <person name="Gao Z.S."/>
        </authorList>
    </citation>
    <scope>NUCLEOTIDE SEQUENCE [LARGE SCALE GENOMIC DNA]</scope>
    <source>
        <tissue evidence="7">Leaves</tissue>
    </source>
</reference>
<dbReference type="InterPro" id="IPR041118">
    <property type="entry name" value="Rx_N"/>
</dbReference>
<dbReference type="AlphaFoldDB" id="A0A6A1UY38"/>
<evidence type="ECO:0000256" key="1">
    <source>
        <dbReference type="ARBA" id="ARBA00022737"/>
    </source>
</evidence>
<dbReference type="EMBL" id="RXIC02000025">
    <property type="protein sequence ID" value="KAB1205305.1"/>
    <property type="molecule type" value="Genomic_DNA"/>
</dbReference>
<keyword evidence="5" id="KW-0472">Membrane</keyword>
<gene>
    <name evidence="7" type="ORF">CJ030_MR7G012059</name>
</gene>
<name>A0A6A1UY38_9ROSI</name>
<keyword evidence="3" id="KW-0611">Plant defense</keyword>
<accession>A0A6A1UY38</accession>
<evidence type="ECO:0000313" key="8">
    <source>
        <dbReference type="Proteomes" id="UP000516437"/>
    </source>
</evidence>
<comment type="caution">
    <text evidence="7">The sequence shown here is derived from an EMBL/GenBank/DDBJ whole genome shotgun (WGS) entry which is preliminary data.</text>
</comment>
<keyword evidence="5" id="KW-1133">Transmembrane helix</keyword>
<sequence>MEDVVHHTRTLLTTLMDRRLFAAALIQVLLELLVSRELLNFARREGLRRKLEKLKNTLSIIQAVVDDAEGKQHTDKAVQKWLDDLVDLAYDAED</sequence>
<keyword evidence="4" id="KW-0175">Coiled coil</keyword>
<keyword evidence="2" id="KW-0547">Nucleotide-binding</keyword>
<dbReference type="Proteomes" id="UP000516437">
    <property type="component" value="Chromosome 7"/>
</dbReference>
<evidence type="ECO:0000256" key="3">
    <source>
        <dbReference type="ARBA" id="ARBA00022821"/>
    </source>
</evidence>
<evidence type="ECO:0000256" key="5">
    <source>
        <dbReference type="SAM" id="Phobius"/>
    </source>
</evidence>
<dbReference type="GO" id="GO:0000166">
    <property type="term" value="F:nucleotide binding"/>
    <property type="evidence" value="ECO:0007669"/>
    <property type="project" value="UniProtKB-KW"/>
</dbReference>
<dbReference type="Pfam" id="PF18052">
    <property type="entry name" value="Rx_N"/>
    <property type="match status" value="1"/>
</dbReference>
<evidence type="ECO:0000313" key="7">
    <source>
        <dbReference type="EMBL" id="KAB1205305.1"/>
    </source>
</evidence>
<dbReference type="OrthoDB" id="688937at2759"/>
<keyword evidence="5" id="KW-0812">Transmembrane</keyword>
<evidence type="ECO:0000256" key="2">
    <source>
        <dbReference type="ARBA" id="ARBA00022741"/>
    </source>
</evidence>
<protein>
    <submittedName>
        <fullName evidence="7">Putative disease resistance RPP13-like protein 1</fullName>
    </submittedName>
</protein>
<dbReference type="GO" id="GO:0006952">
    <property type="term" value="P:defense response"/>
    <property type="evidence" value="ECO:0007669"/>
    <property type="project" value="UniProtKB-KW"/>
</dbReference>
<proteinExistence type="predicted"/>
<feature type="domain" description="Disease resistance N-terminal" evidence="6">
    <location>
        <begin position="24"/>
        <end position="94"/>
    </location>
</feature>